<evidence type="ECO:0000256" key="1">
    <source>
        <dbReference type="ARBA" id="ARBA00001974"/>
    </source>
</evidence>
<dbReference type="Pfam" id="PF08190">
    <property type="entry name" value="PIH1"/>
    <property type="match status" value="1"/>
</dbReference>
<dbReference type="STRING" id="7209.A0A1I7VXG4"/>
<sequence>MIVGSKSNDGNVNISEEDAWIVHPIPGYVVKFKEVDSSCRTLLMKEKCKLFLNICHCAQLPPPEDLSEDEVAKLLDSSDPSRYRIPLCVGNVEVVLDRKGEDSVKIDVVINSTFYLTQLKKSEFFRQLLLLVASEAVEKKHDIKIDVKGAIKLKNRKCMGDLSAQRIRKKPQEAFIREIEAVKQSEEPIQEQYFLPKNCLLLLRNGKQLEVNLKLTSVEPPVKNIDRLNIRMNDDHLLIILDRKQTILDIYFPVKVDYKRVEVKLLSDEGILRILPNWPGYSRKNMLLSRRLLNKVNESFISQLERVLGKEAVKITTGKAGESLHDQRHHIGRTSDVVVVPQNVEQVSSVLKMCNEDGIPVIPFTTTTGLGFTNTFKGGVFVDLMSMDKIVEVNTSDFICTVEPGVTHETLNQHLHTTGLWFPGDLRADASICGMAAASARGTNAARYGTMAQNVLNLEVVLSSGDVMYTAGKDRRPRKSAAGYNLTKLFVGSKGTLGVITQAAVRLYARPAVCSVAICPFRTVDKAIEAVVATLQCSVPTAKIEFLDAATVAACNRYNKLTLVESPTLFLEFHGNSEAEVAEQASLVEEIFASNDGREFTWYHAPEEQKKIWASLHSVYYAILSQKNNVKGLTMHFSLPTSALTKTVAETRKDIDESGIFGALLGRVGDGSFHCVFLVDESNQEEMKIIRELSDRIVKHTLAVGGSCTDEHGIGISKRKYLENEYGEVAVNTMIAIKKALDPKGIMNPNELFSKN</sequence>
<dbReference type="PANTHER" id="PTHR11748">
    <property type="entry name" value="D-LACTATE DEHYDROGENASE"/>
    <property type="match status" value="1"/>
</dbReference>
<dbReference type="FunFam" id="1.10.45.10:FF:000001">
    <property type="entry name" value="D-lactate dehydrogenase mitochondrial"/>
    <property type="match status" value="1"/>
</dbReference>
<dbReference type="EC" id="1.1.2.4" evidence="9"/>
<dbReference type="FunFam" id="3.30.465.10:FF:000016">
    <property type="entry name" value="probable D-lactate dehydrogenase, mitochondrial"/>
    <property type="match status" value="1"/>
</dbReference>
<dbReference type="PROSITE" id="PS51387">
    <property type="entry name" value="FAD_PCMH"/>
    <property type="match status" value="1"/>
</dbReference>
<reference evidence="12" key="2">
    <citation type="submission" date="2016-11" db="UniProtKB">
        <authorList>
            <consortium name="WormBaseParasite"/>
        </authorList>
    </citation>
    <scope>IDENTIFICATION</scope>
</reference>
<evidence type="ECO:0000256" key="9">
    <source>
        <dbReference type="ARBA" id="ARBA00038897"/>
    </source>
</evidence>
<keyword evidence="11" id="KW-1185">Reference proteome</keyword>
<comment type="cofactor">
    <cofactor evidence="1">
        <name>FAD</name>
        <dbReference type="ChEBI" id="CHEBI:57692"/>
    </cofactor>
</comment>
<evidence type="ECO:0000256" key="2">
    <source>
        <dbReference type="ARBA" id="ARBA00004173"/>
    </source>
</evidence>
<dbReference type="InterPro" id="IPR016169">
    <property type="entry name" value="FAD-bd_PCMH_sub2"/>
</dbReference>
<dbReference type="eggNOG" id="KOG1231">
    <property type="taxonomic scope" value="Eukaryota"/>
</dbReference>
<dbReference type="WBParaSite" id="EN70_7358">
    <property type="protein sequence ID" value="EN70_7358"/>
    <property type="gene ID" value="EN70_7358"/>
</dbReference>
<reference evidence="11" key="1">
    <citation type="submission" date="2012-04" db="EMBL/GenBank/DDBJ databases">
        <title>The Genome Sequence of Loa loa.</title>
        <authorList>
            <consortium name="The Broad Institute Genome Sequencing Platform"/>
            <consortium name="Broad Institute Genome Sequencing Center for Infectious Disease"/>
            <person name="Nutman T.B."/>
            <person name="Fink D.L."/>
            <person name="Russ C."/>
            <person name="Young S."/>
            <person name="Zeng Q."/>
            <person name="Gargeya S."/>
            <person name="Alvarado L."/>
            <person name="Berlin A."/>
            <person name="Chapman S.B."/>
            <person name="Chen Z."/>
            <person name="Freedman E."/>
            <person name="Gellesch M."/>
            <person name="Goldberg J."/>
            <person name="Griggs A."/>
            <person name="Gujja S."/>
            <person name="Heilman E.R."/>
            <person name="Heiman D."/>
            <person name="Howarth C."/>
            <person name="Mehta T."/>
            <person name="Neiman D."/>
            <person name="Pearson M."/>
            <person name="Roberts A."/>
            <person name="Saif S."/>
            <person name="Shea T."/>
            <person name="Shenoy N."/>
            <person name="Sisk P."/>
            <person name="Stolte C."/>
            <person name="Sykes S."/>
            <person name="White J."/>
            <person name="Yandava C."/>
            <person name="Haas B."/>
            <person name="Henn M.R."/>
            <person name="Nusbaum C."/>
            <person name="Birren B."/>
        </authorList>
    </citation>
    <scope>NUCLEOTIDE SEQUENCE [LARGE SCALE GENOMIC DNA]</scope>
</reference>
<dbReference type="InterPro" id="IPR006094">
    <property type="entry name" value="Oxid_FAD_bind_N"/>
</dbReference>
<dbReference type="InterPro" id="IPR016166">
    <property type="entry name" value="FAD-bd_PCMH"/>
</dbReference>
<keyword evidence="7" id="KW-0560">Oxidoreductase</keyword>
<comment type="subcellular location">
    <subcellularLocation>
        <location evidence="2">Mitochondrion</location>
    </subcellularLocation>
</comment>
<evidence type="ECO:0000256" key="7">
    <source>
        <dbReference type="ARBA" id="ARBA00023002"/>
    </source>
</evidence>
<evidence type="ECO:0000256" key="4">
    <source>
        <dbReference type="ARBA" id="ARBA00022630"/>
    </source>
</evidence>
<evidence type="ECO:0000313" key="12">
    <source>
        <dbReference type="WBParaSite" id="EN70_7358"/>
    </source>
</evidence>
<protein>
    <recommendedName>
        <fullName evidence="9">D-lactate dehydrogenase (cytochrome)</fullName>
        <ecNumber evidence="9">1.1.2.4</ecNumber>
    </recommendedName>
</protein>
<keyword evidence="4" id="KW-0285">Flavoprotein</keyword>
<dbReference type="SUPFAM" id="SSF55103">
    <property type="entry name" value="FAD-linked oxidases, C-terminal domain"/>
    <property type="match status" value="1"/>
</dbReference>
<dbReference type="Pfam" id="PF01565">
    <property type="entry name" value="FAD_binding_4"/>
    <property type="match status" value="1"/>
</dbReference>
<evidence type="ECO:0000259" key="10">
    <source>
        <dbReference type="PROSITE" id="PS51387"/>
    </source>
</evidence>
<keyword evidence="6" id="KW-0809">Transit peptide</keyword>
<name>A0A1I7VXG4_LOALO</name>
<keyword evidence="5" id="KW-0274">FAD</keyword>
<dbReference type="InterPro" id="IPR016171">
    <property type="entry name" value="Vanillyl_alc_oxidase_C-sub2"/>
</dbReference>
<dbReference type="InterPro" id="IPR012981">
    <property type="entry name" value="PIH1_N"/>
</dbReference>
<dbReference type="GO" id="GO:0004458">
    <property type="term" value="F:D-lactate dehydrogenase (cytochrome) activity"/>
    <property type="evidence" value="ECO:0007669"/>
    <property type="project" value="UniProtKB-EC"/>
</dbReference>
<dbReference type="PANTHER" id="PTHR11748:SF111">
    <property type="entry name" value="D-LACTATE DEHYDROGENASE, MITOCHONDRIAL-RELATED"/>
    <property type="match status" value="1"/>
</dbReference>
<dbReference type="GO" id="GO:0071949">
    <property type="term" value="F:FAD binding"/>
    <property type="evidence" value="ECO:0007669"/>
    <property type="project" value="InterPro"/>
</dbReference>
<evidence type="ECO:0000313" key="11">
    <source>
        <dbReference type="Proteomes" id="UP000095285"/>
    </source>
</evidence>
<dbReference type="GO" id="GO:0008720">
    <property type="term" value="F:D-lactate dehydrogenase (NAD+) activity"/>
    <property type="evidence" value="ECO:0007669"/>
    <property type="project" value="TreeGrafter"/>
</dbReference>
<dbReference type="InterPro" id="IPR016164">
    <property type="entry name" value="FAD-linked_Oxase-like_C"/>
</dbReference>
<feature type="domain" description="FAD-binding PCMH-type" evidence="10">
    <location>
        <begin position="330"/>
        <end position="510"/>
    </location>
</feature>
<dbReference type="InterPro" id="IPR004113">
    <property type="entry name" value="FAD-bd_oxidored_4_C"/>
</dbReference>
<accession>A0A1I7VXG4</accession>
<dbReference type="AlphaFoldDB" id="A0A1I7VXG4"/>
<dbReference type="SUPFAM" id="SSF56176">
    <property type="entry name" value="FAD-binding/transporter-associated domain-like"/>
    <property type="match status" value="1"/>
</dbReference>
<dbReference type="GO" id="GO:0005739">
    <property type="term" value="C:mitochondrion"/>
    <property type="evidence" value="ECO:0007669"/>
    <property type="project" value="UniProtKB-SubCell"/>
</dbReference>
<proteinExistence type="inferred from homology"/>
<dbReference type="GO" id="GO:1903457">
    <property type="term" value="P:lactate catabolic process"/>
    <property type="evidence" value="ECO:0007669"/>
    <property type="project" value="TreeGrafter"/>
</dbReference>
<evidence type="ECO:0000256" key="6">
    <source>
        <dbReference type="ARBA" id="ARBA00022946"/>
    </source>
</evidence>
<evidence type="ECO:0000256" key="5">
    <source>
        <dbReference type="ARBA" id="ARBA00022827"/>
    </source>
</evidence>
<evidence type="ECO:0000256" key="3">
    <source>
        <dbReference type="ARBA" id="ARBA00008000"/>
    </source>
</evidence>
<dbReference type="Gene3D" id="1.10.45.10">
    <property type="entry name" value="Vanillyl-alcohol Oxidase, Chain A, domain 4"/>
    <property type="match status" value="1"/>
</dbReference>
<dbReference type="FunFam" id="3.30.70.2740:FF:000001">
    <property type="entry name" value="D-lactate dehydrogenase mitochondrial"/>
    <property type="match status" value="1"/>
</dbReference>
<dbReference type="Gene3D" id="3.30.465.10">
    <property type="match status" value="1"/>
</dbReference>
<dbReference type="Proteomes" id="UP000095285">
    <property type="component" value="Unassembled WGS sequence"/>
</dbReference>
<keyword evidence="8" id="KW-0496">Mitochondrion</keyword>
<dbReference type="InterPro" id="IPR036318">
    <property type="entry name" value="FAD-bd_PCMH-like_sf"/>
</dbReference>
<organism evidence="11 12">
    <name type="scientific">Loa loa</name>
    <name type="common">Eye worm</name>
    <name type="synonym">Filaria loa</name>
    <dbReference type="NCBI Taxonomy" id="7209"/>
    <lineage>
        <taxon>Eukaryota</taxon>
        <taxon>Metazoa</taxon>
        <taxon>Ecdysozoa</taxon>
        <taxon>Nematoda</taxon>
        <taxon>Chromadorea</taxon>
        <taxon>Rhabditida</taxon>
        <taxon>Spirurina</taxon>
        <taxon>Spiruromorpha</taxon>
        <taxon>Filarioidea</taxon>
        <taxon>Onchocercidae</taxon>
        <taxon>Loa</taxon>
    </lineage>
</organism>
<comment type="similarity">
    <text evidence="3">Belongs to the FAD-binding oxidoreductase/transferase type 4 family.</text>
</comment>
<dbReference type="Gene3D" id="3.30.70.2740">
    <property type="match status" value="1"/>
</dbReference>
<dbReference type="Pfam" id="PF02913">
    <property type="entry name" value="FAD-oxidase_C"/>
    <property type="match status" value="1"/>
</dbReference>
<evidence type="ECO:0000256" key="8">
    <source>
        <dbReference type="ARBA" id="ARBA00023128"/>
    </source>
</evidence>